<organism evidence="2 3">
    <name type="scientific">Pullulanibacillus pueri</name>
    <dbReference type="NCBI Taxonomy" id="1437324"/>
    <lineage>
        <taxon>Bacteria</taxon>
        <taxon>Bacillati</taxon>
        <taxon>Bacillota</taxon>
        <taxon>Bacilli</taxon>
        <taxon>Bacillales</taxon>
        <taxon>Sporolactobacillaceae</taxon>
        <taxon>Pullulanibacillus</taxon>
    </lineage>
</organism>
<feature type="transmembrane region" description="Helical" evidence="1">
    <location>
        <begin position="6"/>
        <end position="24"/>
    </location>
</feature>
<keyword evidence="1" id="KW-0812">Transmembrane</keyword>
<evidence type="ECO:0000313" key="3">
    <source>
        <dbReference type="Proteomes" id="UP000656813"/>
    </source>
</evidence>
<dbReference type="Proteomes" id="UP000656813">
    <property type="component" value="Unassembled WGS sequence"/>
</dbReference>
<reference evidence="2" key="2">
    <citation type="submission" date="2020-09" db="EMBL/GenBank/DDBJ databases">
        <authorList>
            <person name="Sun Q."/>
            <person name="Zhou Y."/>
        </authorList>
    </citation>
    <scope>NUCLEOTIDE SEQUENCE</scope>
    <source>
        <strain evidence="2">CGMCC 1.12777</strain>
    </source>
</reference>
<keyword evidence="1" id="KW-1133">Transmembrane helix</keyword>
<evidence type="ECO:0000256" key="1">
    <source>
        <dbReference type="SAM" id="Phobius"/>
    </source>
</evidence>
<dbReference type="EMBL" id="BMFV01000048">
    <property type="protein sequence ID" value="GGH88187.1"/>
    <property type="molecule type" value="Genomic_DNA"/>
</dbReference>
<accession>A0A8J3ERA0</accession>
<dbReference type="RefSeq" id="WP_188499145.1">
    <property type="nucleotide sequence ID" value="NZ_BMFV01000048.1"/>
</dbReference>
<keyword evidence="3" id="KW-1185">Reference proteome</keyword>
<keyword evidence="1" id="KW-0472">Membrane</keyword>
<proteinExistence type="predicted"/>
<name>A0A8J3ERA0_9BACL</name>
<gene>
    <name evidence="2" type="ORF">GCM10007096_39950</name>
</gene>
<reference evidence="2" key="1">
    <citation type="journal article" date="2014" name="Int. J. Syst. Evol. Microbiol.">
        <title>Complete genome sequence of Corynebacterium casei LMG S-19264T (=DSM 44701T), isolated from a smear-ripened cheese.</title>
        <authorList>
            <consortium name="US DOE Joint Genome Institute (JGI-PGF)"/>
            <person name="Walter F."/>
            <person name="Albersmeier A."/>
            <person name="Kalinowski J."/>
            <person name="Ruckert C."/>
        </authorList>
    </citation>
    <scope>NUCLEOTIDE SEQUENCE</scope>
    <source>
        <strain evidence="2">CGMCC 1.12777</strain>
    </source>
</reference>
<sequence>MKNRWSLMSMAAGAGIGAIAVTMLRNRSKSSEMKKMANDFLKDETSDYDFK</sequence>
<comment type="caution">
    <text evidence="2">The sequence shown here is derived from an EMBL/GenBank/DDBJ whole genome shotgun (WGS) entry which is preliminary data.</text>
</comment>
<evidence type="ECO:0000313" key="2">
    <source>
        <dbReference type="EMBL" id="GGH88187.1"/>
    </source>
</evidence>
<protein>
    <submittedName>
        <fullName evidence="2">Uncharacterized protein</fullName>
    </submittedName>
</protein>
<dbReference type="AlphaFoldDB" id="A0A8J3ERA0"/>